<name>A0ABR3VTK1_9PEZI</name>
<reference evidence="2 3" key="1">
    <citation type="journal article" date="2024" name="Commun. Biol.">
        <title>Comparative genomic analysis of thermophilic fungi reveals convergent evolutionary adaptations and gene losses.</title>
        <authorList>
            <person name="Steindorff A.S."/>
            <person name="Aguilar-Pontes M.V."/>
            <person name="Robinson A.J."/>
            <person name="Andreopoulos B."/>
            <person name="LaButti K."/>
            <person name="Kuo A."/>
            <person name="Mondo S."/>
            <person name="Riley R."/>
            <person name="Otillar R."/>
            <person name="Haridas S."/>
            <person name="Lipzen A."/>
            <person name="Grimwood J."/>
            <person name="Schmutz J."/>
            <person name="Clum A."/>
            <person name="Reid I.D."/>
            <person name="Moisan M.C."/>
            <person name="Butler G."/>
            <person name="Nguyen T.T.M."/>
            <person name="Dewar K."/>
            <person name="Conant G."/>
            <person name="Drula E."/>
            <person name="Henrissat B."/>
            <person name="Hansel C."/>
            <person name="Singer S."/>
            <person name="Hutchinson M.I."/>
            <person name="de Vries R.P."/>
            <person name="Natvig D.O."/>
            <person name="Powell A.J."/>
            <person name="Tsang A."/>
            <person name="Grigoriev I.V."/>
        </authorList>
    </citation>
    <scope>NUCLEOTIDE SEQUENCE [LARGE SCALE GENOMIC DNA]</scope>
    <source>
        <strain evidence="2 3">ATCC 24622</strain>
    </source>
</reference>
<accession>A0ABR3VTK1</accession>
<dbReference type="Proteomes" id="UP001586593">
    <property type="component" value="Unassembled WGS sequence"/>
</dbReference>
<feature type="region of interest" description="Disordered" evidence="1">
    <location>
        <begin position="1"/>
        <end position="20"/>
    </location>
</feature>
<dbReference type="EMBL" id="JAZHXJ010001319">
    <property type="protein sequence ID" value="KAL1845012.1"/>
    <property type="molecule type" value="Genomic_DNA"/>
</dbReference>
<keyword evidence="3" id="KW-1185">Reference proteome</keyword>
<gene>
    <name evidence="2" type="ORF">VTK73DRAFT_1339</name>
</gene>
<feature type="compositionally biased region" description="Low complexity" evidence="1">
    <location>
        <begin position="11"/>
        <end position="20"/>
    </location>
</feature>
<sequence>MLEMSPGGLWRPSASTTSPTSRLTLMRYGAGARRRRSGPADPAVGAGLGVHLGLAVDEDGGQRGVGGLPGVDDGRGGGVAQHLADGLDQVLAHDVVLGRGDLQRDVLVGDALDGVAQLAQVVDVGGVGQHGGGEGARLAARNLAGHAEDVLQLGMGVDHVAVEDGGDGRAVLLEHGRRRLDDGGLLRGQRCGYHGVCCEDIAAPGWVGGNGWYGERRRAVIKCLGLWDR</sequence>
<evidence type="ECO:0000313" key="3">
    <source>
        <dbReference type="Proteomes" id="UP001586593"/>
    </source>
</evidence>
<proteinExistence type="predicted"/>
<comment type="caution">
    <text evidence="2">The sequence shown here is derived from an EMBL/GenBank/DDBJ whole genome shotgun (WGS) entry which is preliminary data.</text>
</comment>
<evidence type="ECO:0000313" key="2">
    <source>
        <dbReference type="EMBL" id="KAL1845012.1"/>
    </source>
</evidence>
<organism evidence="2 3">
    <name type="scientific">Phialemonium thermophilum</name>
    <dbReference type="NCBI Taxonomy" id="223376"/>
    <lineage>
        <taxon>Eukaryota</taxon>
        <taxon>Fungi</taxon>
        <taxon>Dikarya</taxon>
        <taxon>Ascomycota</taxon>
        <taxon>Pezizomycotina</taxon>
        <taxon>Sordariomycetes</taxon>
        <taxon>Sordariomycetidae</taxon>
        <taxon>Cephalothecales</taxon>
        <taxon>Cephalothecaceae</taxon>
        <taxon>Phialemonium</taxon>
    </lineage>
</organism>
<protein>
    <submittedName>
        <fullName evidence="2">Uncharacterized protein</fullName>
    </submittedName>
</protein>
<evidence type="ECO:0000256" key="1">
    <source>
        <dbReference type="SAM" id="MobiDB-lite"/>
    </source>
</evidence>